<feature type="compositionally biased region" description="Low complexity" evidence="1">
    <location>
        <begin position="90"/>
        <end position="117"/>
    </location>
</feature>
<feature type="compositionally biased region" description="Basic residues" evidence="1">
    <location>
        <begin position="1"/>
        <end position="10"/>
    </location>
</feature>
<protein>
    <recommendedName>
        <fullName evidence="4">Tafazzin</fullName>
    </recommendedName>
</protein>
<feature type="region of interest" description="Disordered" evidence="1">
    <location>
        <begin position="78"/>
        <end position="137"/>
    </location>
</feature>
<organism evidence="2 3">
    <name type="scientific">Lasiosphaeria ovina</name>
    <dbReference type="NCBI Taxonomy" id="92902"/>
    <lineage>
        <taxon>Eukaryota</taxon>
        <taxon>Fungi</taxon>
        <taxon>Dikarya</taxon>
        <taxon>Ascomycota</taxon>
        <taxon>Pezizomycotina</taxon>
        <taxon>Sordariomycetes</taxon>
        <taxon>Sordariomycetidae</taxon>
        <taxon>Sordariales</taxon>
        <taxon>Lasiosphaeriaceae</taxon>
        <taxon>Lasiosphaeria</taxon>
    </lineage>
</organism>
<name>A0AAE0N8Y4_9PEZI</name>
<dbReference type="AlphaFoldDB" id="A0AAE0N8Y4"/>
<dbReference type="EMBL" id="JAULSN010000004">
    <property type="protein sequence ID" value="KAK3374428.1"/>
    <property type="molecule type" value="Genomic_DNA"/>
</dbReference>
<keyword evidence="3" id="KW-1185">Reference proteome</keyword>
<reference evidence="2" key="1">
    <citation type="journal article" date="2023" name="Mol. Phylogenet. Evol.">
        <title>Genome-scale phylogeny and comparative genomics of the fungal order Sordariales.</title>
        <authorList>
            <person name="Hensen N."/>
            <person name="Bonometti L."/>
            <person name="Westerberg I."/>
            <person name="Brannstrom I.O."/>
            <person name="Guillou S."/>
            <person name="Cros-Aarteil S."/>
            <person name="Calhoun S."/>
            <person name="Haridas S."/>
            <person name="Kuo A."/>
            <person name="Mondo S."/>
            <person name="Pangilinan J."/>
            <person name="Riley R."/>
            <person name="LaButti K."/>
            <person name="Andreopoulos B."/>
            <person name="Lipzen A."/>
            <person name="Chen C."/>
            <person name="Yan M."/>
            <person name="Daum C."/>
            <person name="Ng V."/>
            <person name="Clum A."/>
            <person name="Steindorff A."/>
            <person name="Ohm R.A."/>
            <person name="Martin F."/>
            <person name="Silar P."/>
            <person name="Natvig D.O."/>
            <person name="Lalanne C."/>
            <person name="Gautier V."/>
            <person name="Ament-Velasquez S.L."/>
            <person name="Kruys A."/>
            <person name="Hutchinson M.I."/>
            <person name="Powell A.J."/>
            <person name="Barry K."/>
            <person name="Miller A.N."/>
            <person name="Grigoriev I.V."/>
            <person name="Debuchy R."/>
            <person name="Gladieux P."/>
            <person name="Hiltunen Thoren M."/>
            <person name="Johannesson H."/>
        </authorList>
    </citation>
    <scope>NUCLEOTIDE SEQUENCE</scope>
    <source>
        <strain evidence="2">CBS 958.72</strain>
    </source>
</reference>
<sequence length="492" mass="53474">MPKKRYHSKFTKPQSTAPASLSISGASSNYDSSPQQRRSVNELLSNLRRVRLSGATQAPTLNVQPSVPPVIRDILHLPETPAPRPRRPARLGAGRLAPAGPAPPRSWLSPSAPLASPQDRTSFLRPRDDRRPLPGAYCPGPGSLIDIALRGLALDWPFQKEYCHYYLYDLPTHLRLALITYLAAYTTEGVSLADLQAILLPPPADADSEKDGDNEGDATPVSPDSSSGQGQQQYLSPSIMNKDVHHLDLSRCLGRSLKLRELSGFLFPSSSPTSDEDFAGQTLADRWDAPEADAALVVPPALLPNLTHLSLALDLWLPRNVSWRHLLAFASHCGPTLTHLSLAFWPEPTLTPNAKFTSVVSPQGRVVQYGGTGPYSHSLDNDWVEAVAVLRKLSKALYGLEYLDLTGCAVWSPALWASADHDAVDWVGTWGKISTVILCSGYYLPDGSPREVLSDGEAGFVATVGEAARRLERHVRSKRAGQGRVFSVETGK</sequence>
<evidence type="ECO:0000256" key="1">
    <source>
        <dbReference type="SAM" id="MobiDB-lite"/>
    </source>
</evidence>
<reference evidence="2" key="2">
    <citation type="submission" date="2023-06" db="EMBL/GenBank/DDBJ databases">
        <authorList>
            <consortium name="Lawrence Berkeley National Laboratory"/>
            <person name="Haridas S."/>
            <person name="Hensen N."/>
            <person name="Bonometti L."/>
            <person name="Westerberg I."/>
            <person name="Brannstrom I.O."/>
            <person name="Guillou S."/>
            <person name="Cros-Aarteil S."/>
            <person name="Calhoun S."/>
            <person name="Kuo A."/>
            <person name="Mondo S."/>
            <person name="Pangilinan J."/>
            <person name="Riley R."/>
            <person name="Labutti K."/>
            <person name="Andreopoulos B."/>
            <person name="Lipzen A."/>
            <person name="Chen C."/>
            <person name="Yanf M."/>
            <person name="Daum C."/>
            <person name="Ng V."/>
            <person name="Clum A."/>
            <person name="Steindorff A."/>
            <person name="Ohm R."/>
            <person name="Martin F."/>
            <person name="Silar P."/>
            <person name="Natvig D."/>
            <person name="Lalanne C."/>
            <person name="Gautier V."/>
            <person name="Ament-Velasquez S.L."/>
            <person name="Kruys A."/>
            <person name="Hutchinson M.I."/>
            <person name="Powell A.J."/>
            <person name="Barry K."/>
            <person name="Miller A.N."/>
            <person name="Grigoriev I.V."/>
            <person name="Debuchy R."/>
            <person name="Gladieux P."/>
            <person name="Thoren M.H."/>
            <person name="Johannesson H."/>
        </authorList>
    </citation>
    <scope>NUCLEOTIDE SEQUENCE</scope>
    <source>
        <strain evidence="2">CBS 958.72</strain>
    </source>
</reference>
<feature type="region of interest" description="Disordered" evidence="1">
    <location>
        <begin position="203"/>
        <end position="233"/>
    </location>
</feature>
<evidence type="ECO:0000313" key="3">
    <source>
        <dbReference type="Proteomes" id="UP001287356"/>
    </source>
</evidence>
<gene>
    <name evidence="2" type="ORF">B0T24DRAFT_626476</name>
</gene>
<evidence type="ECO:0008006" key="4">
    <source>
        <dbReference type="Google" id="ProtNLM"/>
    </source>
</evidence>
<accession>A0AAE0N8Y4</accession>
<feature type="compositionally biased region" description="Polar residues" evidence="1">
    <location>
        <begin position="11"/>
        <end position="37"/>
    </location>
</feature>
<comment type="caution">
    <text evidence="2">The sequence shown here is derived from an EMBL/GenBank/DDBJ whole genome shotgun (WGS) entry which is preliminary data.</text>
</comment>
<proteinExistence type="predicted"/>
<feature type="region of interest" description="Disordered" evidence="1">
    <location>
        <begin position="1"/>
        <end position="37"/>
    </location>
</feature>
<feature type="compositionally biased region" description="Low complexity" evidence="1">
    <location>
        <begin position="222"/>
        <end position="233"/>
    </location>
</feature>
<evidence type="ECO:0000313" key="2">
    <source>
        <dbReference type="EMBL" id="KAK3374428.1"/>
    </source>
</evidence>
<dbReference type="Proteomes" id="UP001287356">
    <property type="component" value="Unassembled WGS sequence"/>
</dbReference>